<dbReference type="PROSITE" id="PS51747">
    <property type="entry name" value="CYT_DCMP_DEAMINASES_2"/>
    <property type="match status" value="1"/>
</dbReference>
<name>A0A3A1YEA1_9GAMM</name>
<evidence type="ECO:0000256" key="8">
    <source>
        <dbReference type="HAMAP-Rule" id="MF_00972"/>
    </source>
</evidence>
<feature type="active site" description="Proton donor" evidence="8">
    <location>
        <position position="48"/>
    </location>
</feature>
<feature type="binding site" evidence="8">
    <location>
        <position position="79"/>
    </location>
    <ligand>
        <name>Zn(2+)</name>
        <dbReference type="ChEBI" id="CHEBI:29105"/>
        <note>catalytic</note>
    </ligand>
</feature>
<dbReference type="Pfam" id="PF00383">
    <property type="entry name" value="dCMP_cyt_deam_1"/>
    <property type="match status" value="1"/>
</dbReference>
<dbReference type="Gene3D" id="3.40.140.10">
    <property type="entry name" value="Cytidine Deaminase, domain 2"/>
    <property type="match status" value="1"/>
</dbReference>
<evidence type="ECO:0000256" key="3">
    <source>
        <dbReference type="ARBA" id="ARBA00022694"/>
    </source>
</evidence>
<comment type="similarity">
    <text evidence="1">Belongs to the cytidine and deoxycytidylate deaminase family. ADAT2 subfamily.</text>
</comment>
<evidence type="ECO:0000259" key="9">
    <source>
        <dbReference type="PROSITE" id="PS51747"/>
    </source>
</evidence>
<protein>
    <recommendedName>
        <fullName evidence="8">tRNA-specific adenosine deaminase</fullName>
        <ecNumber evidence="8">3.5.4.33</ecNumber>
    </recommendedName>
</protein>
<dbReference type="InterPro" id="IPR028883">
    <property type="entry name" value="tRNA_aden_deaminase"/>
</dbReference>
<evidence type="ECO:0000256" key="7">
    <source>
        <dbReference type="ARBA" id="ARBA00048045"/>
    </source>
</evidence>
<dbReference type="InterPro" id="IPR016192">
    <property type="entry name" value="APOBEC/CMP_deaminase_Zn-bd"/>
</dbReference>
<dbReference type="PANTHER" id="PTHR11079">
    <property type="entry name" value="CYTOSINE DEAMINASE FAMILY MEMBER"/>
    <property type="match status" value="1"/>
</dbReference>
<dbReference type="HAMAP" id="MF_00972">
    <property type="entry name" value="tRNA_aden_deaminase"/>
    <property type="match status" value="1"/>
</dbReference>
<comment type="catalytic activity">
    <reaction evidence="7 8">
        <text>adenosine(34) in tRNA + H2O + H(+) = inosine(34) in tRNA + NH4(+)</text>
        <dbReference type="Rhea" id="RHEA:43168"/>
        <dbReference type="Rhea" id="RHEA-COMP:10373"/>
        <dbReference type="Rhea" id="RHEA-COMP:10374"/>
        <dbReference type="ChEBI" id="CHEBI:15377"/>
        <dbReference type="ChEBI" id="CHEBI:15378"/>
        <dbReference type="ChEBI" id="CHEBI:28938"/>
        <dbReference type="ChEBI" id="CHEBI:74411"/>
        <dbReference type="ChEBI" id="CHEBI:82852"/>
        <dbReference type="EC" id="3.5.4.33"/>
    </reaction>
</comment>
<organism evidence="10 11">
    <name type="scientific">Psittacicella hinzii</name>
    <dbReference type="NCBI Taxonomy" id="2028575"/>
    <lineage>
        <taxon>Bacteria</taxon>
        <taxon>Pseudomonadati</taxon>
        <taxon>Pseudomonadota</taxon>
        <taxon>Gammaproteobacteria</taxon>
        <taxon>Pasteurellales</taxon>
        <taxon>Psittacicellaceae</taxon>
        <taxon>Psittacicella</taxon>
    </lineage>
</organism>
<feature type="binding site" evidence="8">
    <location>
        <position position="76"/>
    </location>
    <ligand>
        <name>Zn(2+)</name>
        <dbReference type="ChEBI" id="CHEBI:29105"/>
        <note>catalytic</note>
    </ligand>
</feature>
<dbReference type="InterPro" id="IPR002125">
    <property type="entry name" value="CMP_dCMP_dom"/>
</dbReference>
<dbReference type="GO" id="GO:0002100">
    <property type="term" value="P:tRNA wobble adenosine to inosine editing"/>
    <property type="evidence" value="ECO:0007669"/>
    <property type="project" value="UniProtKB-UniRule"/>
</dbReference>
<proteinExistence type="inferred from homology"/>
<evidence type="ECO:0000256" key="2">
    <source>
        <dbReference type="ARBA" id="ARBA00011738"/>
    </source>
</evidence>
<dbReference type="PANTHER" id="PTHR11079:SF202">
    <property type="entry name" value="TRNA-SPECIFIC ADENOSINE DEAMINASE"/>
    <property type="match status" value="1"/>
</dbReference>
<feature type="domain" description="CMP/dCMP-type deaminase" evidence="9">
    <location>
        <begin position="1"/>
        <end position="106"/>
    </location>
</feature>
<keyword evidence="6 8" id="KW-0862">Zinc</keyword>
<comment type="cofactor">
    <cofactor evidence="8">
        <name>Zn(2+)</name>
        <dbReference type="ChEBI" id="CHEBI:29105"/>
    </cofactor>
    <text evidence="8">Binds 1 zinc ion per subunit.</text>
</comment>
<evidence type="ECO:0000256" key="5">
    <source>
        <dbReference type="ARBA" id="ARBA00022801"/>
    </source>
</evidence>
<comment type="subunit">
    <text evidence="2 8">Homodimer.</text>
</comment>
<accession>A0A3A1YEA1</accession>
<gene>
    <name evidence="8" type="primary">tadA</name>
    <name evidence="10" type="ORF">CKF54_00195</name>
</gene>
<dbReference type="NCBIfam" id="NF008113">
    <property type="entry name" value="PRK10860.1"/>
    <property type="match status" value="1"/>
</dbReference>
<evidence type="ECO:0000256" key="1">
    <source>
        <dbReference type="ARBA" id="ARBA00010669"/>
    </source>
</evidence>
<dbReference type="CDD" id="cd01285">
    <property type="entry name" value="nucleoside_deaminase"/>
    <property type="match status" value="1"/>
</dbReference>
<dbReference type="GO" id="GO:0008270">
    <property type="term" value="F:zinc ion binding"/>
    <property type="evidence" value="ECO:0007669"/>
    <property type="project" value="UniProtKB-UniRule"/>
</dbReference>
<keyword evidence="4 8" id="KW-0479">Metal-binding</keyword>
<dbReference type="SUPFAM" id="SSF53927">
    <property type="entry name" value="Cytidine deaminase-like"/>
    <property type="match status" value="1"/>
</dbReference>
<dbReference type="InterPro" id="IPR016193">
    <property type="entry name" value="Cytidine_deaminase-like"/>
</dbReference>
<feature type="binding site" evidence="8">
    <location>
        <position position="46"/>
    </location>
    <ligand>
        <name>Zn(2+)</name>
        <dbReference type="ChEBI" id="CHEBI:29105"/>
        <note>catalytic</note>
    </ligand>
</feature>
<dbReference type="EMBL" id="NRHC01000002">
    <property type="protein sequence ID" value="RIY34524.1"/>
    <property type="molecule type" value="Genomic_DNA"/>
</dbReference>
<keyword evidence="5 8" id="KW-0378">Hydrolase</keyword>
<evidence type="ECO:0000313" key="11">
    <source>
        <dbReference type="Proteomes" id="UP000265691"/>
    </source>
</evidence>
<keyword evidence="11" id="KW-1185">Reference proteome</keyword>
<sequence>MELCLELTKIAENYGEIPIAAMVVLDDRIVGIGLNNSIILQDATAHAEVLAIREAGRRVENYRLVGSTIYTTLEPCPMCAGAILHARCARIVFGAQDFKTGAIGGRFNLYSDFTMNHIPEVTSGVRGAKVSEELLKYFRRKRELKKEQKRLLKVATQMYEES</sequence>
<evidence type="ECO:0000256" key="6">
    <source>
        <dbReference type="ARBA" id="ARBA00022833"/>
    </source>
</evidence>
<dbReference type="AlphaFoldDB" id="A0A3A1YEA1"/>
<dbReference type="OrthoDB" id="9802676at2"/>
<dbReference type="Proteomes" id="UP000265691">
    <property type="component" value="Unassembled WGS sequence"/>
</dbReference>
<comment type="caution">
    <text evidence="10">The sequence shown here is derived from an EMBL/GenBank/DDBJ whole genome shotgun (WGS) entry which is preliminary data.</text>
</comment>
<reference evidence="10 11" key="1">
    <citation type="submission" date="2017-08" db="EMBL/GenBank/DDBJ databases">
        <title>Reclassification of Bisgaard taxon 37 and 44.</title>
        <authorList>
            <person name="Christensen H."/>
        </authorList>
    </citation>
    <scope>NUCLEOTIDE SEQUENCE [LARGE SCALE GENOMIC DNA]</scope>
    <source>
        <strain evidence="10 11">B96_3</strain>
    </source>
</reference>
<evidence type="ECO:0000256" key="4">
    <source>
        <dbReference type="ARBA" id="ARBA00022723"/>
    </source>
</evidence>
<dbReference type="PROSITE" id="PS00903">
    <property type="entry name" value="CYT_DCMP_DEAMINASES_1"/>
    <property type="match status" value="1"/>
</dbReference>
<dbReference type="EC" id="3.5.4.33" evidence="8"/>
<comment type="function">
    <text evidence="8">Catalyzes the deamination of adenosine to inosine at the wobble position 34 of tRNA(Arg2).</text>
</comment>
<keyword evidence="3 8" id="KW-0819">tRNA processing</keyword>
<evidence type="ECO:0000313" key="10">
    <source>
        <dbReference type="EMBL" id="RIY34524.1"/>
    </source>
</evidence>
<dbReference type="GO" id="GO:0052717">
    <property type="term" value="F:tRNA-specific adenosine-34 deaminase activity"/>
    <property type="evidence" value="ECO:0007669"/>
    <property type="project" value="UniProtKB-UniRule"/>
</dbReference>